<protein>
    <recommendedName>
        <fullName evidence="2">Amidohydrolase-related domain-containing protein</fullName>
    </recommendedName>
</protein>
<dbReference type="SUPFAM" id="SSF51556">
    <property type="entry name" value="Metallo-dependent hydrolases"/>
    <property type="match status" value="1"/>
</dbReference>
<evidence type="ECO:0000259" key="2">
    <source>
        <dbReference type="Pfam" id="PF04909"/>
    </source>
</evidence>
<keyword evidence="1" id="KW-0456">Lyase</keyword>
<dbReference type="GO" id="GO:0016831">
    <property type="term" value="F:carboxy-lyase activity"/>
    <property type="evidence" value="ECO:0007669"/>
    <property type="project" value="InterPro"/>
</dbReference>
<dbReference type="EMBL" id="UINC01004216">
    <property type="protein sequence ID" value="SVA12675.1"/>
    <property type="molecule type" value="Genomic_DNA"/>
</dbReference>
<accession>A0A381T927</accession>
<sequence length="395" mass="44015">MARPDFRAFDADNHYYEAEDAFTRHIDPSMAKRCMQWAEVGGKKRLLVGGRINKFIPNPTFDPIARPGSLEDYFRGRNTQGLDLATMFGDLDSISEHPEFRDPTARLSVMDDQGLESAFLFPTLGVGMQEALKHDTPALQAAFTAFNSWLDEDWGFDRNGRLFAAPMITLADPDSAVTEIDRVLSMGARIVMMVPGPVPTVDGYRSPGMADYDPAWARLQEARVPVAFHAGLSGTGQYAKVWESGTGQFEAFRHSAFPLVAFADRSISDTFAALICHGALDRFPELQLVSIENGGMWVPELFRHLTTAHGKMPFAFPSHPVERFLTSVWVSPYFEDDMPLLKDLLGVDRLLFGSDFPHAEGLPEPLNFIDELEGFSDDEVRKVMRDNACRLVGAN</sequence>
<proteinExistence type="predicted"/>
<evidence type="ECO:0000313" key="3">
    <source>
        <dbReference type="EMBL" id="SVA12675.1"/>
    </source>
</evidence>
<dbReference type="InterPro" id="IPR032466">
    <property type="entry name" value="Metal_Hydrolase"/>
</dbReference>
<feature type="domain" description="Amidohydrolase-related" evidence="2">
    <location>
        <begin position="98"/>
        <end position="393"/>
    </location>
</feature>
<dbReference type="InterPro" id="IPR006680">
    <property type="entry name" value="Amidohydro-rel"/>
</dbReference>
<reference evidence="3" key="1">
    <citation type="submission" date="2018-05" db="EMBL/GenBank/DDBJ databases">
        <authorList>
            <person name="Lanie J.A."/>
            <person name="Ng W.-L."/>
            <person name="Kazmierczak K.M."/>
            <person name="Andrzejewski T.M."/>
            <person name="Davidsen T.M."/>
            <person name="Wayne K.J."/>
            <person name="Tettelin H."/>
            <person name="Glass J.I."/>
            <person name="Rusch D."/>
            <person name="Podicherti R."/>
            <person name="Tsui H.-C.T."/>
            <person name="Winkler M.E."/>
        </authorList>
    </citation>
    <scope>NUCLEOTIDE SEQUENCE</scope>
</reference>
<organism evidence="3">
    <name type="scientific">marine metagenome</name>
    <dbReference type="NCBI Taxonomy" id="408172"/>
    <lineage>
        <taxon>unclassified sequences</taxon>
        <taxon>metagenomes</taxon>
        <taxon>ecological metagenomes</taxon>
    </lineage>
</organism>
<dbReference type="PANTHER" id="PTHR21240">
    <property type="entry name" value="2-AMINO-3-CARBOXYLMUCONATE-6-SEMIALDEHYDE DECARBOXYLASE"/>
    <property type="match status" value="1"/>
</dbReference>
<gene>
    <name evidence="3" type="ORF">METZ01_LOCUS65529</name>
</gene>
<dbReference type="Pfam" id="PF04909">
    <property type="entry name" value="Amidohydro_2"/>
    <property type="match status" value="1"/>
</dbReference>
<evidence type="ECO:0000256" key="1">
    <source>
        <dbReference type="ARBA" id="ARBA00023239"/>
    </source>
</evidence>
<dbReference type="GO" id="GO:0016787">
    <property type="term" value="F:hydrolase activity"/>
    <property type="evidence" value="ECO:0007669"/>
    <property type="project" value="InterPro"/>
</dbReference>
<dbReference type="GO" id="GO:0019748">
    <property type="term" value="P:secondary metabolic process"/>
    <property type="evidence" value="ECO:0007669"/>
    <property type="project" value="TreeGrafter"/>
</dbReference>
<dbReference type="InterPro" id="IPR032465">
    <property type="entry name" value="ACMSD"/>
</dbReference>
<dbReference type="GO" id="GO:0005737">
    <property type="term" value="C:cytoplasm"/>
    <property type="evidence" value="ECO:0007669"/>
    <property type="project" value="TreeGrafter"/>
</dbReference>
<dbReference type="AlphaFoldDB" id="A0A381T927"/>
<dbReference type="Gene3D" id="3.20.20.140">
    <property type="entry name" value="Metal-dependent hydrolases"/>
    <property type="match status" value="1"/>
</dbReference>
<dbReference type="PANTHER" id="PTHR21240:SF28">
    <property type="entry name" value="ISO-OROTATE DECARBOXYLASE (EUROFUNG)"/>
    <property type="match status" value="1"/>
</dbReference>
<name>A0A381T927_9ZZZZ</name>